<dbReference type="GO" id="GO:0000166">
    <property type="term" value="F:nucleotide binding"/>
    <property type="evidence" value="ECO:0007669"/>
    <property type="project" value="InterPro"/>
</dbReference>
<dbReference type="Proteomes" id="UP000595917">
    <property type="component" value="Chromosome"/>
</dbReference>
<keyword evidence="2" id="KW-0560">Oxidoreductase</keyword>
<dbReference type="KEGG" id="bhc:JFL75_17100"/>
<sequence>MNIGILGAGHIAKKMAITANKMDGAAACAVASRDASKAASFAKEYCIEKAYGSYDDMVRDSNIDLVYVATPHSHHYEHMKLCLNNGKHVLCEKAFTLNAAQAEEICALARQKGLLAAEAIWTRYLPIRTILNEVLASGIIGTPSSLTANLCHVVNTKERLVNPALGGGALLDLGVYTINFALMVFGNDIKNITSSAVLFDTGVDAQESMCFIYNDGKMAVLHNSALAKGDRRGMIYGDRGFIEAVNINNCEKLLVYDLEHNIVKTYDAPAQITGFEYEILACQRAIAAGAVECPEMPHAEIIRVMGIMDSLRKQWGVVYPGE</sequence>
<dbReference type="InterPro" id="IPR036291">
    <property type="entry name" value="NAD(P)-bd_dom_sf"/>
</dbReference>
<evidence type="ECO:0000259" key="3">
    <source>
        <dbReference type="Pfam" id="PF01408"/>
    </source>
</evidence>
<dbReference type="AlphaFoldDB" id="A0A7T8B9M5"/>
<dbReference type="SUPFAM" id="SSF51735">
    <property type="entry name" value="NAD(P)-binding Rossmann-fold domains"/>
    <property type="match status" value="1"/>
</dbReference>
<dbReference type="InterPro" id="IPR000683">
    <property type="entry name" value="Gfo/Idh/MocA-like_OxRdtase_N"/>
</dbReference>
<dbReference type="Pfam" id="PF01408">
    <property type="entry name" value="GFO_IDH_MocA"/>
    <property type="match status" value="1"/>
</dbReference>
<organism evidence="5 6">
    <name type="scientific">Breznakiella homolactica</name>
    <dbReference type="NCBI Taxonomy" id="2798577"/>
    <lineage>
        <taxon>Bacteria</taxon>
        <taxon>Pseudomonadati</taxon>
        <taxon>Spirochaetota</taxon>
        <taxon>Spirochaetia</taxon>
        <taxon>Spirochaetales</taxon>
        <taxon>Breznakiellaceae</taxon>
        <taxon>Breznakiella</taxon>
    </lineage>
</organism>
<dbReference type="InterPro" id="IPR055170">
    <property type="entry name" value="GFO_IDH_MocA-like_dom"/>
</dbReference>
<comment type="similarity">
    <text evidence="1">Belongs to the Gfo/Idh/MocA family.</text>
</comment>
<dbReference type="RefSeq" id="WP_215625933.1">
    <property type="nucleotide sequence ID" value="NZ_CP067089.2"/>
</dbReference>
<name>A0A7T8B9M5_9SPIR</name>
<accession>A0A7T8B9M5</accession>
<evidence type="ECO:0000313" key="6">
    <source>
        <dbReference type="Proteomes" id="UP000595917"/>
    </source>
</evidence>
<dbReference type="Pfam" id="PF22725">
    <property type="entry name" value="GFO_IDH_MocA_C3"/>
    <property type="match status" value="1"/>
</dbReference>
<dbReference type="EMBL" id="CP067089">
    <property type="protein sequence ID" value="QQO08627.1"/>
    <property type="molecule type" value="Genomic_DNA"/>
</dbReference>
<dbReference type="PANTHER" id="PTHR22604:SF105">
    <property type="entry name" value="TRANS-1,2-DIHYDROBENZENE-1,2-DIOL DEHYDROGENASE"/>
    <property type="match status" value="1"/>
</dbReference>
<evidence type="ECO:0000313" key="5">
    <source>
        <dbReference type="EMBL" id="QQO08627.1"/>
    </source>
</evidence>
<feature type="domain" description="GFO/IDH/MocA-like oxidoreductase" evidence="4">
    <location>
        <begin position="132"/>
        <end position="242"/>
    </location>
</feature>
<dbReference type="GO" id="GO:0016491">
    <property type="term" value="F:oxidoreductase activity"/>
    <property type="evidence" value="ECO:0007669"/>
    <property type="project" value="UniProtKB-KW"/>
</dbReference>
<proteinExistence type="inferred from homology"/>
<keyword evidence="6" id="KW-1185">Reference proteome</keyword>
<evidence type="ECO:0000259" key="4">
    <source>
        <dbReference type="Pfam" id="PF22725"/>
    </source>
</evidence>
<dbReference type="PANTHER" id="PTHR22604">
    <property type="entry name" value="OXIDOREDUCTASES"/>
    <property type="match status" value="1"/>
</dbReference>
<dbReference type="Gene3D" id="3.30.360.10">
    <property type="entry name" value="Dihydrodipicolinate Reductase, domain 2"/>
    <property type="match status" value="1"/>
</dbReference>
<dbReference type="InterPro" id="IPR050984">
    <property type="entry name" value="Gfo/Idh/MocA_domain"/>
</dbReference>
<feature type="domain" description="Gfo/Idh/MocA-like oxidoreductase N-terminal" evidence="3">
    <location>
        <begin position="1"/>
        <end position="115"/>
    </location>
</feature>
<reference evidence="5" key="1">
    <citation type="submission" date="2021-01" db="EMBL/GenBank/DDBJ databases">
        <title>Description of Breznakiella homolactica.</title>
        <authorList>
            <person name="Song Y."/>
            <person name="Brune A."/>
        </authorList>
    </citation>
    <scope>NUCLEOTIDE SEQUENCE</scope>
    <source>
        <strain evidence="5">RmG30</strain>
    </source>
</reference>
<protein>
    <submittedName>
        <fullName evidence="5">Gfo/Idh/MocA family oxidoreductase</fullName>
    </submittedName>
</protein>
<evidence type="ECO:0000256" key="1">
    <source>
        <dbReference type="ARBA" id="ARBA00010928"/>
    </source>
</evidence>
<dbReference type="SUPFAM" id="SSF55347">
    <property type="entry name" value="Glyceraldehyde-3-phosphate dehydrogenase-like, C-terminal domain"/>
    <property type="match status" value="1"/>
</dbReference>
<gene>
    <name evidence="5" type="ORF">JFL75_17100</name>
</gene>
<evidence type="ECO:0000256" key="2">
    <source>
        <dbReference type="ARBA" id="ARBA00023002"/>
    </source>
</evidence>
<dbReference type="Gene3D" id="3.40.50.720">
    <property type="entry name" value="NAD(P)-binding Rossmann-like Domain"/>
    <property type="match status" value="1"/>
</dbReference>